<protein>
    <recommendedName>
        <fullName evidence="1">F-box associated beta-propeller type 1 domain-containing protein</fullName>
    </recommendedName>
</protein>
<accession>A0A8S9GGQ4</accession>
<organism evidence="2 3">
    <name type="scientific">Brassica cretica</name>
    <name type="common">Mustard</name>
    <dbReference type="NCBI Taxonomy" id="69181"/>
    <lineage>
        <taxon>Eukaryota</taxon>
        <taxon>Viridiplantae</taxon>
        <taxon>Streptophyta</taxon>
        <taxon>Embryophyta</taxon>
        <taxon>Tracheophyta</taxon>
        <taxon>Spermatophyta</taxon>
        <taxon>Magnoliopsida</taxon>
        <taxon>eudicotyledons</taxon>
        <taxon>Gunneridae</taxon>
        <taxon>Pentapetalae</taxon>
        <taxon>rosids</taxon>
        <taxon>malvids</taxon>
        <taxon>Brassicales</taxon>
        <taxon>Brassicaceae</taxon>
        <taxon>Brassiceae</taxon>
        <taxon>Brassica</taxon>
    </lineage>
</organism>
<comment type="caution">
    <text evidence="2">The sequence shown here is derived from an EMBL/GenBank/DDBJ whole genome shotgun (WGS) entry which is preliminary data.</text>
</comment>
<name>A0A8S9GGQ4_BRACR</name>
<dbReference type="InterPro" id="IPR017451">
    <property type="entry name" value="F-box-assoc_interact_dom"/>
</dbReference>
<evidence type="ECO:0000313" key="2">
    <source>
        <dbReference type="EMBL" id="KAF2543567.1"/>
    </source>
</evidence>
<gene>
    <name evidence="2" type="ORF">F2Q68_00032001</name>
</gene>
<evidence type="ECO:0000259" key="1">
    <source>
        <dbReference type="Pfam" id="PF07734"/>
    </source>
</evidence>
<dbReference type="Proteomes" id="UP000712281">
    <property type="component" value="Unassembled WGS sequence"/>
</dbReference>
<proteinExistence type="predicted"/>
<feature type="domain" description="F-box associated beta-propeller type 1" evidence="1">
    <location>
        <begin position="1"/>
        <end position="181"/>
    </location>
</feature>
<dbReference type="InterPro" id="IPR006527">
    <property type="entry name" value="F-box-assoc_dom_typ1"/>
</dbReference>
<dbReference type="PANTHER" id="PTHR31672">
    <property type="entry name" value="BNACNNG10540D PROTEIN"/>
    <property type="match status" value="1"/>
</dbReference>
<dbReference type="NCBIfam" id="TIGR01640">
    <property type="entry name" value="F_box_assoc_1"/>
    <property type="match status" value="1"/>
</dbReference>
<dbReference type="EMBL" id="QGKW02002005">
    <property type="protein sequence ID" value="KAF2543567.1"/>
    <property type="molecule type" value="Genomic_DNA"/>
</dbReference>
<dbReference type="InterPro" id="IPR050796">
    <property type="entry name" value="SCF_F-box_component"/>
</dbReference>
<dbReference type="PANTHER" id="PTHR31672:SF13">
    <property type="entry name" value="F-BOX PROTEIN CPR30-LIKE"/>
    <property type="match status" value="1"/>
</dbReference>
<sequence>MLKERRLYLTRVDLNFVPPSIEFSDALSLKDYNNSKVADIVTVIHCDGLLLCTTTEGELVVWNPCLGETRWIKHNDGRRCFRRKAMFTLGYENNQSCRCYKIMMFLDWYDIGCEYDQDGEFEIYDFNSNTWRFINARNCIFNKSEGVTLNGNNYWINIGYLLSFDFTRERFKRWYFPLTSQDYLSWSKSFSVDYGFDVYTSLLIDGDKKVALCDSSFTFWGKHERDVSGKSSSDSEMRHNDGQFSQEIGIMMSEADEWYWREIECTDFSSRRGSRRRHGDKKVALCDSSFTFWGKHERDVSGKSRSDTEMRHNDGQFSQEIGIMMSEADEWYWREIECTDFSSRRGSRRRRGWKTRCVTL</sequence>
<dbReference type="Pfam" id="PF07734">
    <property type="entry name" value="FBA_1"/>
    <property type="match status" value="1"/>
</dbReference>
<evidence type="ECO:0000313" key="3">
    <source>
        <dbReference type="Proteomes" id="UP000712281"/>
    </source>
</evidence>
<dbReference type="AlphaFoldDB" id="A0A8S9GGQ4"/>
<reference evidence="2" key="1">
    <citation type="submission" date="2019-12" db="EMBL/GenBank/DDBJ databases">
        <title>Genome sequencing and annotation of Brassica cretica.</title>
        <authorList>
            <person name="Studholme D.J."/>
            <person name="Sarris P.F."/>
        </authorList>
    </citation>
    <scope>NUCLEOTIDE SEQUENCE</scope>
    <source>
        <strain evidence="2">PFS-001/15</strain>
        <tissue evidence="2">Leaf</tissue>
    </source>
</reference>